<sequence>CSARRCSRSPPPARSPRPRARRGPLPPQSGP</sequence>
<evidence type="ECO:0000256" key="1">
    <source>
        <dbReference type="SAM" id="MobiDB-lite"/>
    </source>
</evidence>
<feature type="region of interest" description="Disordered" evidence="1">
    <location>
        <begin position="1"/>
        <end position="31"/>
    </location>
</feature>
<protein>
    <submittedName>
        <fullName evidence="2">Uncharacterized protein</fullName>
    </submittedName>
</protein>
<dbReference type="AlphaFoldDB" id="A0A6J4MJH2"/>
<dbReference type="EMBL" id="CADCTU010000882">
    <property type="protein sequence ID" value="CAA9361163.1"/>
    <property type="molecule type" value="Genomic_DNA"/>
</dbReference>
<accession>A0A6J4MJH2</accession>
<evidence type="ECO:0000313" key="2">
    <source>
        <dbReference type="EMBL" id="CAA9361163.1"/>
    </source>
</evidence>
<proteinExistence type="predicted"/>
<feature type="non-terminal residue" evidence="2">
    <location>
        <position position="1"/>
    </location>
</feature>
<feature type="non-terminal residue" evidence="2">
    <location>
        <position position="31"/>
    </location>
</feature>
<organism evidence="2">
    <name type="scientific">uncultured Gemmatimonadaceae bacterium</name>
    <dbReference type="NCBI Taxonomy" id="246130"/>
    <lineage>
        <taxon>Bacteria</taxon>
        <taxon>Pseudomonadati</taxon>
        <taxon>Gemmatimonadota</taxon>
        <taxon>Gemmatimonadia</taxon>
        <taxon>Gemmatimonadales</taxon>
        <taxon>Gemmatimonadaceae</taxon>
        <taxon>environmental samples</taxon>
    </lineage>
</organism>
<reference evidence="2" key="1">
    <citation type="submission" date="2020-02" db="EMBL/GenBank/DDBJ databases">
        <authorList>
            <person name="Meier V. D."/>
        </authorList>
    </citation>
    <scope>NUCLEOTIDE SEQUENCE</scope>
    <source>
        <strain evidence="2">AVDCRST_MAG11</strain>
    </source>
</reference>
<gene>
    <name evidence="2" type="ORF">AVDCRST_MAG11-4131</name>
</gene>
<name>A0A6J4MJH2_9BACT</name>